<dbReference type="AlphaFoldDB" id="A0A0H3A7T4"/>
<sequence length="155" mass="16657">MNTFDIMDTWAQALVIDAELGALCTTAFGAPLKVFVGLDVAHEPEKKDAPYVCLQPAGDERGPEAEEHRWGIIIYFGVHVQAKPDKTANIVTEPAIVAMERQFAPAVMRVLAGTTCPPVVGEGTTHPAKGGYAERDMVVTVREPNVIGIGSDGWQ</sequence>
<dbReference type="Proteomes" id="UP000009173">
    <property type="component" value="Chromosome"/>
</dbReference>
<dbReference type="HOGENOM" id="CLU_1692697_0_0_7"/>
<dbReference type="EMBL" id="CP000527">
    <property type="protein sequence ID" value="ABM28093.1"/>
    <property type="molecule type" value="Genomic_DNA"/>
</dbReference>
<organism evidence="1 2">
    <name type="scientific">Nitratidesulfovibrio vulgaris (strain DP4)</name>
    <name type="common">Desulfovibrio vulgaris</name>
    <dbReference type="NCBI Taxonomy" id="391774"/>
    <lineage>
        <taxon>Bacteria</taxon>
        <taxon>Pseudomonadati</taxon>
        <taxon>Thermodesulfobacteriota</taxon>
        <taxon>Desulfovibrionia</taxon>
        <taxon>Desulfovibrionales</taxon>
        <taxon>Desulfovibrionaceae</taxon>
        <taxon>Nitratidesulfovibrio</taxon>
    </lineage>
</organism>
<evidence type="ECO:0000313" key="1">
    <source>
        <dbReference type="EMBL" id="ABM28093.1"/>
    </source>
</evidence>
<reference evidence="2" key="1">
    <citation type="journal article" date="2009" name="Environ. Microbiol.">
        <title>Contribution of mobile genetic elements to Desulfovibrio vulgaris genome plasticity.</title>
        <authorList>
            <person name="Walker C.B."/>
            <person name="Stolyar S."/>
            <person name="Chivian D."/>
            <person name="Pinel N."/>
            <person name="Gabster J.A."/>
            <person name="Dehal P.S."/>
            <person name="He Z."/>
            <person name="Yang Z.K."/>
            <person name="Yen H.C."/>
            <person name="Zhou J."/>
            <person name="Wall J.D."/>
            <person name="Hazen T.C."/>
            <person name="Arkin A.P."/>
            <person name="Stahl D.A."/>
        </authorList>
    </citation>
    <scope>NUCLEOTIDE SEQUENCE [LARGE SCALE GENOMIC DNA]</scope>
    <source>
        <strain evidence="2">DP4</strain>
    </source>
</reference>
<dbReference type="RefSeq" id="WP_011792036.1">
    <property type="nucleotide sequence ID" value="NC_008751.1"/>
</dbReference>
<protein>
    <recommendedName>
        <fullName evidence="3">DUF3168 domain-containing protein</fullName>
    </recommendedName>
</protein>
<name>A0A0H3A7T4_NITV4</name>
<accession>A0A0H3A7T4</accession>
<proteinExistence type="predicted"/>
<evidence type="ECO:0008006" key="3">
    <source>
        <dbReference type="Google" id="ProtNLM"/>
    </source>
</evidence>
<gene>
    <name evidence="1" type="ordered locus">Dvul_1073</name>
</gene>
<evidence type="ECO:0000313" key="2">
    <source>
        <dbReference type="Proteomes" id="UP000009173"/>
    </source>
</evidence>
<dbReference type="KEGG" id="dvl:Dvul_1073"/>